<proteinExistence type="predicted"/>
<feature type="transmembrane region" description="Helical" evidence="1">
    <location>
        <begin position="296"/>
        <end position="314"/>
    </location>
</feature>
<keyword evidence="4" id="KW-1185">Reference proteome</keyword>
<feature type="transmembrane region" description="Helical" evidence="1">
    <location>
        <begin position="85"/>
        <end position="107"/>
    </location>
</feature>
<dbReference type="EMBL" id="JAKLTQ010000001">
    <property type="protein sequence ID" value="MCG2620348.1"/>
    <property type="molecule type" value="Genomic_DNA"/>
</dbReference>
<dbReference type="Proteomes" id="UP001165368">
    <property type="component" value="Unassembled WGS sequence"/>
</dbReference>
<feature type="transmembrane region" description="Helical" evidence="1">
    <location>
        <begin position="113"/>
        <end position="131"/>
    </location>
</feature>
<keyword evidence="1" id="KW-0812">Transmembrane</keyword>
<comment type="caution">
    <text evidence="3">The sequence shown here is derived from an EMBL/GenBank/DDBJ whole genome shotgun (WGS) entry which is preliminary data.</text>
</comment>
<sequence length="404" mass="42328">MSPAAAAATSRRIRGVDAARGIALLGMMSTHIFPLFDKGLDGGAAEPSFVGLVFSGRSSALFAVVAGVGLALLTGGSRPHFGRGLMADRAGIAVRAVLIGAIGLLLGGLDVNIAIILVNYAVLFLCALPFLQLRLPTLAGLAAGWMLLSPALAFLLRPWALANVPPEGVLGHSPGTADLFQPWMLLSDIFLTGYYPVLQWFSYILVGLTIGRLDLLRTSHQLWLLACGAVAAVGAKALSWLTMDKLGGYAEVAATGPAQRADFDAIYVVNMSWVEQQDSWWWLGSASPHSGAGLDLLHTSGTAAVVLALCLLIGSRWPALLAPLSGPGAMTLSLYAAHVWIMAMVLEVGLPLTRGQLYWSQVVLVVVAGMLFQAAGWKGPLEAVTSTAARATRTLAGGRSRLPS</sequence>
<feature type="transmembrane region" description="Helical" evidence="1">
    <location>
        <begin position="18"/>
        <end position="36"/>
    </location>
</feature>
<feature type="transmembrane region" description="Helical" evidence="1">
    <location>
        <begin position="326"/>
        <end position="346"/>
    </location>
</feature>
<feature type="transmembrane region" description="Helical" evidence="1">
    <location>
        <begin position="358"/>
        <end position="377"/>
    </location>
</feature>
<feature type="transmembrane region" description="Helical" evidence="1">
    <location>
        <begin position="222"/>
        <end position="241"/>
    </location>
</feature>
<feature type="transmembrane region" description="Helical" evidence="1">
    <location>
        <begin position="48"/>
        <end position="73"/>
    </location>
</feature>
<dbReference type="InterPro" id="IPR012429">
    <property type="entry name" value="HGSNAT_cat"/>
</dbReference>
<evidence type="ECO:0000313" key="3">
    <source>
        <dbReference type="EMBL" id="MCG2620348.1"/>
    </source>
</evidence>
<keyword evidence="1" id="KW-0472">Membrane</keyword>
<evidence type="ECO:0000256" key="1">
    <source>
        <dbReference type="SAM" id="Phobius"/>
    </source>
</evidence>
<organism evidence="3 4">
    <name type="scientific">Arthrobacter hankyongi</name>
    <dbReference type="NCBI Taxonomy" id="2904801"/>
    <lineage>
        <taxon>Bacteria</taxon>
        <taxon>Bacillati</taxon>
        <taxon>Actinomycetota</taxon>
        <taxon>Actinomycetes</taxon>
        <taxon>Micrococcales</taxon>
        <taxon>Micrococcaceae</taxon>
        <taxon>Arthrobacter</taxon>
    </lineage>
</organism>
<keyword evidence="1" id="KW-1133">Transmembrane helix</keyword>
<feature type="transmembrane region" description="Helical" evidence="1">
    <location>
        <begin position="138"/>
        <end position="156"/>
    </location>
</feature>
<accession>A0ABS9L133</accession>
<protein>
    <submittedName>
        <fullName evidence="3">DUF1624 domain-containing protein</fullName>
    </submittedName>
</protein>
<reference evidence="3" key="1">
    <citation type="submission" date="2022-01" db="EMBL/GenBank/DDBJ databases">
        <authorList>
            <person name="Jo J.-H."/>
            <person name="Im W.-T."/>
        </authorList>
    </citation>
    <scope>NUCLEOTIDE SEQUENCE</scope>
    <source>
        <strain evidence="3">I2-34</strain>
    </source>
</reference>
<dbReference type="RefSeq" id="WP_237817454.1">
    <property type="nucleotide sequence ID" value="NZ_JAKLTQ010000001.1"/>
</dbReference>
<evidence type="ECO:0000259" key="2">
    <source>
        <dbReference type="Pfam" id="PF07786"/>
    </source>
</evidence>
<dbReference type="Pfam" id="PF07786">
    <property type="entry name" value="HGSNAT_cat"/>
    <property type="match status" value="1"/>
</dbReference>
<gene>
    <name evidence="3" type="ORF">LVY72_00295</name>
</gene>
<name>A0ABS9L133_9MICC</name>
<evidence type="ECO:0000313" key="4">
    <source>
        <dbReference type="Proteomes" id="UP001165368"/>
    </source>
</evidence>
<feature type="transmembrane region" description="Helical" evidence="1">
    <location>
        <begin position="189"/>
        <end position="210"/>
    </location>
</feature>
<feature type="domain" description="Heparan-alpha-glucosaminide N-acetyltransferase catalytic" evidence="2">
    <location>
        <begin position="12"/>
        <end position="217"/>
    </location>
</feature>